<dbReference type="PROSITE" id="PS51352">
    <property type="entry name" value="THIOREDOXIN_2"/>
    <property type="match status" value="1"/>
</dbReference>
<reference evidence="6" key="1">
    <citation type="journal article" date="2019" name="Int. J. Syst. Evol. Microbiol.">
        <title>The Global Catalogue of Microorganisms (GCM) 10K type strain sequencing project: providing services to taxonomists for standard genome sequencing and annotation.</title>
        <authorList>
            <consortium name="The Broad Institute Genomics Platform"/>
            <consortium name="The Broad Institute Genome Sequencing Center for Infectious Disease"/>
            <person name="Wu L."/>
            <person name="Ma J."/>
        </authorList>
    </citation>
    <scope>NUCLEOTIDE SEQUENCE [LARGE SCALE GENOMIC DNA]</scope>
    <source>
        <strain evidence="6">CCUG 62974</strain>
    </source>
</reference>
<sequence>MRRARATLIATAVGGVLAAGLAAAPAHANPLISHEGGGLCHTSQSPCRGDQADATFPAGTVQFTDASFPSAVLNSPKPVLVNFCAVWSGVCRALEPELEKVAAERDGRVVVGTLDIDQNPVTPRRYNVNTIPALLLFKNGTVVAKRVGPLTKNDVLRLIDPHL</sequence>
<keyword evidence="6" id="KW-1185">Reference proteome</keyword>
<evidence type="ECO:0000313" key="5">
    <source>
        <dbReference type="EMBL" id="MFD0884737.1"/>
    </source>
</evidence>
<keyword evidence="3" id="KW-0732">Signal</keyword>
<evidence type="ECO:0000259" key="4">
    <source>
        <dbReference type="PROSITE" id="PS51352"/>
    </source>
</evidence>
<dbReference type="SUPFAM" id="SSF52833">
    <property type="entry name" value="Thioredoxin-like"/>
    <property type="match status" value="1"/>
</dbReference>
<dbReference type="InterPro" id="IPR013766">
    <property type="entry name" value="Thioredoxin_domain"/>
</dbReference>
<dbReference type="PANTHER" id="PTHR45663">
    <property type="entry name" value="GEO12009P1"/>
    <property type="match status" value="1"/>
</dbReference>
<feature type="chain" id="PRO_5045850844" evidence="3">
    <location>
        <begin position="29"/>
        <end position="163"/>
    </location>
</feature>
<dbReference type="Gene3D" id="3.40.30.10">
    <property type="entry name" value="Glutaredoxin"/>
    <property type="match status" value="1"/>
</dbReference>
<evidence type="ECO:0000313" key="6">
    <source>
        <dbReference type="Proteomes" id="UP001597024"/>
    </source>
</evidence>
<dbReference type="InterPro" id="IPR036249">
    <property type="entry name" value="Thioredoxin-like_sf"/>
</dbReference>
<accession>A0ABW3DQ19</accession>
<dbReference type="PANTHER" id="PTHR45663:SF11">
    <property type="entry name" value="GEO12009P1"/>
    <property type="match status" value="1"/>
</dbReference>
<comment type="caution">
    <text evidence="5">The sequence shown here is derived from an EMBL/GenBank/DDBJ whole genome shotgun (WGS) entry which is preliminary data.</text>
</comment>
<evidence type="ECO:0000256" key="2">
    <source>
        <dbReference type="ARBA" id="ARBA00023284"/>
    </source>
</evidence>
<proteinExistence type="inferred from homology"/>
<dbReference type="CDD" id="cd02947">
    <property type="entry name" value="TRX_family"/>
    <property type="match status" value="1"/>
</dbReference>
<evidence type="ECO:0000256" key="3">
    <source>
        <dbReference type="SAM" id="SignalP"/>
    </source>
</evidence>
<comment type="similarity">
    <text evidence="1">Belongs to the thioredoxin family.</text>
</comment>
<dbReference type="Proteomes" id="UP001597024">
    <property type="component" value="Unassembled WGS sequence"/>
</dbReference>
<evidence type="ECO:0000256" key="1">
    <source>
        <dbReference type="ARBA" id="ARBA00008987"/>
    </source>
</evidence>
<organism evidence="5 6">
    <name type="scientific">Streptosporangium algeriense</name>
    <dbReference type="NCBI Taxonomy" id="1682748"/>
    <lineage>
        <taxon>Bacteria</taxon>
        <taxon>Bacillati</taxon>
        <taxon>Actinomycetota</taxon>
        <taxon>Actinomycetes</taxon>
        <taxon>Streptosporangiales</taxon>
        <taxon>Streptosporangiaceae</taxon>
        <taxon>Streptosporangium</taxon>
    </lineage>
</organism>
<dbReference type="Pfam" id="PF00085">
    <property type="entry name" value="Thioredoxin"/>
    <property type="match status" value="1"/>
</dbReference>
<feature type="signal peptide" evidence="3">
    <location>
        <begin position="1"/>
        <end position="28"/>
    </location>
</feature>
<dbReference type="EMBL" id="JBHTHX010000218">
    <property type="protein sequence ID" value="MFD0884737.1"/>
    <property type="molecule type" value="Genomic_DNA"/>
</dbReference>
<gene>
    <name evidence="5" type="ORF">ACFQ08_09280</name>
</gene>
<feature type="domain" description="Thioredoxin" evidence="4">
    <location>
        <begin position="50"/>
        <end position="163"/>
    </location>
</feature>
<keyword evidence="2" id="KW-0676">Redox-active center</keyword>
<name>A0ABW3DQ19_9ACTN</name>
<protein>
    <submittedName>
        <fullName evidence="5">Thioredoxin family protein</fullName>
    </submittedName>
</protein>